<keyword evidence="1" id="KW-0863">Zinc-finger</keyword>
<dbReference type="InterPro" id="IPR036875">
    <property type="entry name" value="Znf_CCHC_sf"/>
</dbReference>
<dbReference type="EMBL" id="JABSTU010000010">
    <property type="protein sequence ID" value="KAH8019959.1"/>
    <property type="molecule type" value="Genomic_DNA"/>
</dbReference>
<keyword evidence="4" id="KW-1185">Reference proteome</keyword>
<gene>
    <name evidence="3" type="ORF">HPB51_023624</name>
</gene>
<dbReference type="GO" id="GO:0008270">
    <property type="term" value="F:zinc ion binding"/>
    <property type="evidence" value="ECO:0007669"/>
    <property type="project" value="UniProtKB-KW"/>
</dbReference>
<accession>A0A9J6DCY3</accession>
<feature type="domain" description="CCHC-type" evidence="2">
    <location>
        <begin position="31"/>
        <end position="44"/>
    </location>
</feature>
<dbReference type="InterPro" id="IPR001878">
    <property type="entry name" value="Znf_CCHC"/>
</dbReference>
<protein>
    <recommendedName>
        <fullName evidence="2">CCHC-type domain-containing protein</fullName>
    </recommendedName>
</protein>
<proteinExistence type="predicted"/>
<keyword evidence="1" id="KW-0479">Metal-binding</keyword>
<keyword evidence="1" id="KW-0862">Zinc</keyword>
<organism evidence="3 4">
    <name type="scientific">Rhipicephalus microplus</name>
    <name type="common">Cattle tick</name>
    <name type="synonym">Boophilus microplus</name>
    <dbReference type="NCBI Taxonomy" id="6941"/>
    <lineage>
        <taxon>Eukaryota</taxon>
        <taxon>Metazoa</taxon>
        <taxon>Ecdysozoa</taxon>
        <taxon>Arthropoda</taxon>
        <taxon>Chelicerata</taxon>
        <taxon>Arachnida</taxon>
        <taxon>Acari</taxon>
        <taxon>Parasitiformes</taxon>
        <taxon>Ixodida</taxon>
        <taxon>Ixodoidea</taxon>
        <taxon>Ixodidae</taxon>
        <taxon>Rhipicephalinae</taxon>
        <taxon>Rhipicephalus</taxon>
        <taxon>Boophilus</taxon>
    </lineage>
</organism>
<reference evidence="3" key="2">
    <citation type="submission" date="2021-09" db="EMBL/GenBank/DDBJ databases">
        <authorList>
            <person name="Jia N."/>
            <person name="Wang J."/>
            <person name="Shi W."/>
            <person name="Du L."/>
            <person name="Sun Y."/>
            <person name="Zhan W."/>
            <person name="Jiang J."/>
            <person name="Wang Q."/>
            <person name="Zhang B."/>
            <person name="Ji P."/>
            <person name="Sakyi L.B."/>
            <person name="Cui X."/>
            <person name="Yuan T."/>
            <person name="Jiang B."/>
            <person name="Yang W."/>
            <person name="Lam T.T.-Y."/>
            <person name="Chang Q."/>
            <person name="Ding S."/>
            <person name="Wang X."/>
            <person name="Zhu J."/>
            <person name="Ruan X."/>
            <person name="Zhao L."/>
            <person name="Wei J."/>
            <person name="Que T."/>
            <person name="Du C."/>
            <person name="Cheng J."/>
            <person name="Dai P."/>
            <person name="Han X."/>
            <person name="Huang E."/>
            <person name="Gao Y."/>
            <person name="Liu J."/>
            <person name="Shao H."/>
            <person name="Ye R."/>
            <person name="Li L."/>
            <person name="Wei W."/>
            <person name="Wang X."/>
            <person name="Wang C."/>
            <person name="Huo Q."/>
            <person name="Li W."/>
            <person name="Guo W."/>
            <person name="Chen H."/>
            <person name="Chen S."/>
            <person name="Zhou L."/>
            <person name="Zhou L."/>
            <person name="Ni X."/>
            <person name="Tian J."/>
            <person name="Zhou Y."/>
            <person name="Sheng Y."/>
            <person name="Liu T."/>
            <person name="Pan Y."/>
            <person name="Xia L."/>
            <person name="Li J."/>
            <person name="Zhao F."/>
            <person name="Cao W."/>
        </authorList>
    </citation>
    <scope>NUCLEOTIDE SEQUENCE</scope>
    <source>
        <strain evidence="3">Rmic-2018</strain>
        <tissue evidence="3">Larvae</tissue>
    </source>
</reference>
<evidence type="ECO:0000256" key="1">
    <source>
        <dbReference type="PROSITE-ProRule" id="PRU00047"/>
    </source>
</evidence>
<comment type="caution">
    <text evidence="3">The sequence shown here is derived from an EMBL/GenBank/DDBJ whole genome shotgun (WGS) entry which is preliminary data.</text>
</comment>
<dbReference type="AlphaFoldDB" id="A0A9J6DCY3"/>
<evidence type="ECO:0000313" key="4">
    <source>
        <dbReference type="Proteomes" id="UP000821866"/>
    </source>
</evidence>
<dbReference type="PROSITE" id="PS50158">
    <property type="entry name" value="ZF_CCHC"/>
    <property type="match status" value="1"/>
</dbReference>
<sequence length="109" mass="12340">MDMRLENPLRNFTRVGGHKETFEYRGVKLVCRRCNQEGHFKAHCDIPHCARCRVCGHRTDTCTKPCRRCGGAHASLDCTTKKSYSMTAGMDIDEFPILGPAPATDQMHR</sequence>
<dbReference type="Proteomes" id="UP000821866">
    <property type="component" value="Chromosome 8"/>
</dbReference>
<dbReference type="GO" id="GO:0003676">
    <property type="term" value="F:nucleic acid binding"/>
    <property type="evidence" value="ECO:0007669"/>
    <property type="project" value="InterPro"/>
</dbReference>
<evidence type="ECO:0000259" key="2">
    <source>
        <dbReference type="PROSITE" id="PS50158"/>
    </source>
</evidence>
<dbReference type="SUPFAM" id="SSF57756">
    <property type="entry name" value="Retrovirus zinc finger-like domains"/>
    <property type="match status" value="1"/>
</dbReference>
<name>A0A9J6DCY3_RHIMP</name>
<evidence type="ECO:0000313" key="3">
    <source>
        <dbReference type="EMBL" id="KAH8019959.1"/>
    </source>
</evidence>
<reference evidence="3" key="1">
    <citation type="journal article" date="2020" name="Cell">
        <title>Large-Scale Comparative Analyses of Tick Genomes Elucidate Their Genetic Diversity and Vector Capacities.</title>
        <authorList>
            <consortium name="Tick Genome and Microbiome Consortium (TIGMIC)"/>
            <person name="Jia N."/>
            <person name="Wang J."/>
            <person name="Shi W."/>
            <person name="Du L."/>
            <person name="Sun Y."/>
            <person name="Zhan W."/>
            <person name="Jiang J.F."/>
            <person name="Wang Q."/>
            <person name="Zhang B."/>
            <person name="Ji P."/>
            <person name="Bell-Sakyi L."/>
            <person name="Cui X.M."/>
            <person name="Yuan T.T."/>
            <person name="Jiang B.G."/>
            <person name="Yang W.F."/>
            <person name="Lam T.T."/>
            <person name="Chang Q.C."/>
            <person name="Ding S.J."/>
            <person name="Wang X.J."/>
            <person name="Zhu J.G."/>
            <person name="Ruan X.D."/>
            <person name="Zhao L."/>
            <person name="Wei J.T."/>
            <person name="Ye R.Z."/>
            <person name="Que T.C."/>
            <person name="Du C.H."/>
            <person name="Zhou Y.H."/>
            <person name="Cheng J.X."/>
            <person name="Dai P.F."/>
            <person name="Guo W.B."/>
            <person name="Han X.H."/>
            <person name="Huang E.J."/>
            <person name="Li L.F."/>
            <person name="Wei W."/>
            <person name="Gao Y.C."/>
            <person name="Liu J.Z."/>
            <person name="Shao H.Z."/>
            <person name="Wang X."/>
            <person name="Wang C.C."/>
            <person name="Yang T.C."/>
            <person name="Huo Q.B."/>
            <person name="Li W."/>
            <person name="Chen H.Y."/>
            <person name="Chen S.E."/>
            <person name="Zhou L.G."/>
            <person name="Ni X.B."/>
            <person name="Tian J.H."/>
            <person name="Sheng Y."/>
            <person name="Liu T."/>
            <person name="Pan Y.S."/>
            <person name="Xia L.Y."/>
            <person name="Li J."/>
            <person name="Zhao F."/>
            <person name="Cao W.C."/>
        </authorList>
    </citation>
    <scope>NUCLEOTIDE SEQUENCE</scope>
    <source>
        <strain evidence="3">Rmic-2018</strain>
    </source>
</reference>